<proteinExistence type="predicted"/>
<dbReference type="EMBL" id="CAADFD010000077">
    <property type="protein sequence ID" value="VFJ62830.1"/>
    <property type="molecule type" value="Genomic_DNA"/>
</dbReference>
<evidence type="ECO:0000313" key="2">
    <source>
        <dbReference type="EMBL" id="VFJ62830.1"/>
    </source>
</evidence>
<dbReference type="EMBL" id="CAADEW010000072">
    <property type="protein sequence ID" value="VFJ57527.1"/>
    <property type="molecule type" value="Genomic_DNA"/>
</dbReference>
<gene>
    <name evidence="1" type="ORF">BECKFW1821A_GA0114235_107210</name>
    <name evidence="2" type="ORF">BECKFW1821B_GA0114236_107710</name>
</gene>
<accession>A0A450SU68</accession>
<protein>
    <submittedName>
        <fullName evidence="1">Uncharacterized protein</fullName>
    </submittedName>
</protein>
<sequence length="73" mass="8227">MTTNNATIDGPIINDPIVREVRNIRLDIERECGPDPDAYYNSLLFIQNGLKDRLVRGEPRRLARDTGGFGRGN</sequence>
<name>A0A450SU68_9GAMM</name>
<evidence type="ECO:0000313" key="1">
    <source>
        <dbReference type="EMBL" id="VFJ57527.1"/>
    </source>
</evidence>
<reference evidence="1" key="1">
    <citation type="submission" date="2019-02" db="EMBL/GenBank/DDBJ databases">
        <authorList>
            <person name="Gruber-Vodicka R. H."/>
            <person name="Seah K. B. B."/>
        </authorList>
    </citation>
    <scope>NUCLEOTIDE SEQUENCE</scope>
    <source>
        <strain evidence="2">BECK_BZ106</strain>
        <strain evidence="1">BECK_BZ15</strain>
    </source>
</reference>
<dbReference type="AlphaFoldDB" id="A0A450SU68"/>
<organism evidence="1">
    <name type="scientific">Candidatus Kentrum sp. FW</name>
    <dbReference type="NCBI Taxonomy" id="2126338"/>
    <lineage>
        <taxon>Bacteria</taxon>
        <taxon>Pseudomonadati</taxon>
        <taxon>Pseudomonadota</taxon>
        <taxon>Gammaproteobacteria</taxon>
        <taxon>Candidatus Kentrum</taxon>
    </lineage>
</organism>